<name>A0ABQ8ER57_BRANA</name>
<evidence type="ECO:0008006" key="6">
    <source>
        <dbReference type="Google" id="ProtNLM"/>
    </source>
</evidence>
<evidence type="ECO:0000256" key="3">
    <source>
        <dbReference type="ARBA" id="ARBA00023274"/>
    </source>
</evidence>
<organism evidence="4 5">
    <name type="scientific">Brassica napus</name>
    <name type="common">Rape</name>
    <dbReference type="NCBI Taxonomy" id="3708"/>
    <lineage>
        <taxon>Eukaryota</taxon>
        <taxon>Viridiplantae</taxon>
        <taxon>Streptophyta</taxon>
        <taxon>Embryophyta</taxon>
        <taxon>Tracheophyta</taxon>
        <taxon>Spermatophyta</taxon>
        <taxon>Magnoliopsida</taxon>
        <taxon>eudicotyledons</taxon>
        <taxon>Gunneridae</taxon>
        <taxon>Pentapetalae</taxon>
        <taxon>rosids</taxon>
        <taxon>malvids</taxon>
        <taxon>Brassicales</taxon>
        <taxon>Brassicaceae</taxon>
        <taxon>Brassiceae</taxon>
        <taxon>Brassica</taxon>
    </lineage>
</organism>
<protein>
    <recommendedName>
        <fullName evidence="6">40S ribosomal protein S16</fullName>
    </recommendedName>
</protein>
<keyword evidence="2" id="KW-0689">Ribosomal protein</keyword>
<evidence type="ECO:0000313" key="5">
    <source>
        <dbReference type="Proteomes" id="UP000824890"/>
    </source>
</evidence>
<keyword evidence="5" id="KW-1185">Reference proteome</keyword>
<dbReference type="Pfam" id="PF00380">
    <property type="entry name" value="Ribosomal_S9"/>
    <property type="match status" value="1"/>
</dbReference>
<sequence>MRAFSSSSYITVAAASEQPNHKTLAMATKPAKQSVQCFGRKKTAVAVTHCKPGCGLIKLNGSPIELFQPEILRFKIFEPVLLLGKHRFAGVDMRIRVNGGGHTSQDSAGGGSEEVRAEEVWWAWCSFSFPEELPLKQ</sequence>
<gene>
    <name evidence="4" type="ORF">HID58_003817</name>
</gene>
<dbReference type="EMBL" id="JAGKQM010000001">
    <property type="protein sequence ID" value="KAH0944180.1"/>
    <property type="molecule type" value="Genomic_DNA"/>
</dbReference>
<dbReference type="Proteomes" id="UP000824890">
    <property type="component" value="Unassembled WGS sequence"/>
</dbReference>
<dbReference type="PANTHER" id="PTHR21569">
    <property type="entry name" value="RIBOSOMAL PROTEIN S9"/>
    <property type="match status" value="1"/>
</dbReference>
<dbReference type="InterPro" id="IPR014721">
    <property type="entry name" value="Ribsml_uS5_D2-typ_fold_subgr"/>
</dbReference>
<dbReference type="PANTHER" id="PTHR21569:SF16">
    <property type="entry name" value="RIBOSOMAL PROTEIN S16"/>
    <property type="match status" value="1"/>
</dbReference>
<evidence type="ECO:0000256" key="2">
    <source>
        <dbReference type="ARBA" id="ARBA00022980"/>
    </source>
</evidence>
<evidence type="ECO:0000256" key="1">
    <source>
        <dbReference type="ARBA" id="ARBA00005251"/>
    </source>
</evidence>
<evidence type="ECO:0000313" key="4">
    <source>
        <dbReference type="EMBL" id="KAH0944180.1"/>
    </source>
</evidence>
<comment type="similarity">
    <text evidence="1">Belongs to the universal ribosomal protein uS9 family.</text>
</comment>
<dbReference type="InterPro" id="IPR020568">
    <property type="entry name" value="Ribosomal_Su5_D2-typ_SF"/>
</dbReference>
<comment type="caution">
    <text evidence="4">The sequence shown here is derived from an EMBL/GenBank/DDBJ whole genome shotgun (WGS) entry which is preliminary data.</text>
</comment>
<accession>A0ABQ8ER57</accession>
<feature type="non-terminal residue" evidence="4">
    <location>
        <position position="137"/>
    </location>
</feature>
<proteinExistence type="inferred from homology"/>
<keyword evidence="3" id="KW-0687">Ribonucleoprotein</keyword>
<dbReference type="SUPFAM" id="SSF54211">
    <property type="entry name" value="Ribosomal protein S5 domain 2-like"/>
    <property type="match status" value="1"/>
</dbReference>
<dbReference type="InterPro" id="IPR000754">
    <property type="entry name" value="Ribosomal_uS9"/>
</dbReference>
<reference evidence="4 5" key="1">
    <citation type="submission" date="2021-05" db="EMBL/GenBank/DDBJ databases">
        <title>Genome Assembly of Synthetic Allotetraploid Brassica napus Reveals Homoeologous Exchanges between Subgenomes.</title>
        <authorList>
            <person name="Davis J.T."/>
        </authorList>
    </citation>
    <scope>NUCLEOTIDE SEQUENCE [LARGE SCALE GENOMIC DNA]</scope>
    <source>
        <strain evidence="5">cv. Da-Ae</strain>
        <tissue evidence="4">Seedling</tissue>
    </source>
</reference>
<dbReference type="Gene3D" id="3.30.230.10">
    <property type="match status" value="1"/>
</dbReference>